<accession>X1IMJ4</accession>
<evidence type="ECO:0000313" key="1">
    <source>
        <dbReference type="EMBL" id="GAH82937.1"/>
    </source>
</evidence>
<organism evidence="1">
    <name type="scientific">marine sediment metagenome</name>
    <dbReference type="NCBI Taxonomy" id="412755"/>
    <lineage>
        <taxon>unclassified sequences</taxon>
        <taxon>metagenomes</taxon>
        <taxon>ecological metagenomes</taxon>
    </lineage>
</organism>
<dbReference type="AlphaFoldDB" id="X1IMJ4"/>
<gene>
    <name evidence="1" type="ORF">S03H2_55769</name>
</gene>
<feature type="non-terminal residue" evidence="1">
    <location>
        <position position="1"/>
    </location>
</feature>
<reference evidence="1" key="1">
    <citation type="journal article" date="2014" name="Front. Microbiol.">
        <title>High frequency of phylogenetically diverse reductive dehalogenase-homologous genes in deep subseafloor sedimentary metagenomes.</title>
        <authorList>
            <person name="Kawai M."/>
            <person name="Futagami T."/>
            <person name="Toyoda A."/>
            <person name="Takaki Y."/>
            <person name="Nishi S."/>
            <person name="Hori S."/>
            <person name="Arai W."/>
            <person name="Tsubouchi T."/>
            <person name="Morono Y."/>
            <person name="Uchiyama I."/>
            <person name="Ito T."/>
            <person name="Fujiyama A."/>
            <person name="Inagaki F."/>
            <person name="Takami H."/>
        </authorList>
    </citation>
    <scope>NUCLEOTIDE SEQUENCE</scope>
    <source>
        <strain evidence="1">Expedition CK06-06</strain>
    </source>
</reference>
<dbReference type="EMBL" id="BARU01035652">
    <property type="protein sequence ID" value="GAH82937.1"/>
    <property type="molecule type" value="Genomic_DNA"/>
</dbReference>
<proteinExistence type="predicted"/>
<protein>
    <submittedName>
        <fullName evidence="1">Uncharacterized protein</fullName>
    </submittedName>
</protein>
<name>X1IMJ4_9ZZZZ</name>
<comment type="caution">
    <text evidence="1">The sequence shown here is derived from an EMBL/GenBank/DDBJ whole genome shotgun (WGS) entry which is preliminary data.</text>
</comment>
<sequence>DLGMDLLGILNALTRFGGYYLTQDEYKACLNKRLYDYYRFLGVSLIQYRNRDFWRHQDECLGSMGISLNKSRVILSAVGVFLENITCLEQYKRIFRRWFMKDIPERVFRL</sequence>